<dbReference type="EMBL" id="JAULSO010000002">
    <property type="protein sequence ID" value="KAK3690234.1"/>
    <property type="molecule type" value="Genomic_DNA"/>
</dbReference>
<evidence type="ECO:0000313" key="1">
    <source>
        <dbReference type="EMBL" id="KAK3690234.1"/>
    </source>
</evidence>
<dbReference type="AlphaFoldDB" id="A0AAE0XCR7"/>
<keyword evidence="2" id="KW-1185">Reference proteome</keyword>
<accession>A0AAE0XCR7</accession>
<sequence length="220" mass="24239">MEYRDQDYAVMIIGIGTVAGSASHLTEADPTARTPRHLPVRKASAGQGFRCAAYSFAMAKRLSRHGTGRLRVPDGLTRECVLLGKVWEGRRAIHTFQIRHRGLRSCDGASYWEGIGETARQTTLSKHGETSTIFHGDTDHMFATVVSTTCLTRLPPFDRCVGNPDENAIGEAGGGRPRWSQRSAESPNCPTRKVWYLYEGSGAPLRQLNQGRGLPREGQE</sequence>
<evidence type="ECO:0000313" key="2">
    <source>
        <dbReference type="Proteomes" id="UP001270362"/>
    </source>
</evidence>
<dbReference type="Proteomes" id="UP001270362">
    <property type="component" value="Unassembled WGS sequence"/>
</dbReference>
<reference evidence="1" key="2">
    <citation type="submission" date="2023-06" db="EMBL/GenBank/DDBJ databases">
        <authorList>
            <consortium name="Lawrence Berkeley National Laboratory"/>
            <person name="Haridas S."/>
            <person name="Hensen N."/>
            <person name="Bonometti L."/>
            <person name="Westerberg I."/>
            <person name="Brannstrom I.O."/>
            <person name="Guillou S."/>
            <person name="Cros-Aarteil S."/>
            <person name="Calhoun S."/>
            <person name="Kuo A."/>
            <person name="Mondo S."/>
            <person name="Pangilinan J."/>
            <person name="Riley R."/>
            <person name="Labutti K."/>
            <person name="Andreopoulos B."/>
            <person name="Lipzen A."/>
            <person name="Chen C."/>
            <person name="Yanf M."/>
            <person name="Daum C."/>
            <person name="Ng V."/>
            <person name="Clum A."/>
            <person name="Steindorff A."/>
            <person name="Ohm R."/>
            <person name="Martin F."/>
            <person name="Silar P."/>
            <person name="Natvig D."/>
            <person name="Lalanne C."/>
            <person name="Gautier V."/>
            <person name="Ament-Velasquez S.L."/>
            <person name="Kruys A."/>
            <person name="Hutchinson M.I."/>
            <person name="Powell A.J."/>
            <person name="Barry K."/>
            <person name="Miller A.N."/>
            <person name="Grigoriev I.V."/>
            <person name="Debuchy R."/>
            <person name="Gladieux P."/>
            <person name="Thoren M.H."/>
            <person name="Johannesson H."/>
        </authorList>
    </citation>
    <scope>NUCLEOTIDE SEQUENCE</scope>
    <source>
        <strain evidence="1">CBS 314.62</strain>
    </source>
</reference>
<comment type="caution">
    <text evidence="1">The sequence shown here is derived from an EMBL/GenBank/DDBJ whole genome shotgun (WGS) entry which is preliminary data.</text>
</comment>
<protein>
    <submittedName>
        <fullName evidence="1">Uncharacterized protein</fullName>
    </submittedName>
</protein>
<organism evidence="1 2">
    <name type="scientific">Podospora appendiculata</name>
    <dbReference type="NCBI Taxonomy" id="314037"/>
    <lineage>
        <taxon>Eukaryota</taxon>
        <taxon>Fungi</taxon>
        <taxon>Dikarya</taxon>
        <taxon>Ascomycota</taxon>
        <taxon>Pezizomycotina</taxon>
        <taxon>Sordariomycetes</taxon>
        <taxon>Sordariomycetidae</taxon>
        <taxon>Sordariales</taxon>
        <taxon>Podosporaceae</taxon>
        <taxon>Podospora</taxon>
    </lineage>
</organism>
<name>A0AAE0XCR7_9PEZI</name>
<reference evidence="1" key="1">
    <citation type="journal article" date="2023" name="Mol. Phylogenet. Evol.">
        <title>Genome-scale phylogeny and comparative genomics of the fungal order Sordariales.</title>
        <authorList>
            <person name="Hensen N."/>
            <person name="Bonometti L."/>
            <person name="Westerberg I."/>
            <person name="Brannstrom I.O."/>
            <person name="Guillou S."/>
            <person name="Cros-Aarteil S."/>
            <person name="Calhoun S."/>
            <person name="Haridas S."/>
            <person name="Kuo A."/>
            <person name="Mondo S."/>
            <person name="Pangilinan J."/>
            <person name="Riley R."/>
            <person name="LaButti K."/>
            <person name="Andreopoulos B."/>
            <person name="Lipzen A."/>
            <person name="Chen C."/>
            <person name="Yan M."/>
            <person name="Daum C."/>
            <person name="Ng V."/>
            <person name="Clum A."/>
            <person name="Steindorff A."/>
            <person name="Ohm R.A."/>
            <person name="Martin F."/>
            <person name="Silar P."/>
            <person name="Natvig D.O."/>
            <person name="Lalanne C."/>
            <person name="Gautier V."/>
            <person name="Ament-Velasquez S.L."/>
            <person name="Kruys A."/>
            <person name="Hutchinson M.I."/>
            <person name="Powell A.J."/>
            <person name="Barry K."/>
            <person name="Miller A.N."/>
            <person name="Grigoriev I.V."/>
            <person name="Debuchy R."/>
            <person name="Gladieux P."/>
            <person name="Hiltunen Thoren M."/>
            <person name="Johannesson H."/>
        </authorList>
    </citation>
    <scope>NUCLEOTIDE SEQUENCE</scope>
    <source>
        <strain evidence="1">CBS 314.62</strain>
    </source>
</reference>
<proteinExistence type="predicted"/>
<gene>
    <name evidence="1" type="ORF">B0T22DRAFT_463218</name>
</gene>